<evidence type="ECO:0000313" key="8">
    <source>
        <dbReference type="Proteomes" id="UP000177091"/>
    </source>
</evidence>
<dbReference type="EMBL" id="MGFK01000022">
    <property type="protein sequence ID" value="OGM04049.1"/>
    <property type="molecule type" value="Genomic_DNA"/>
</dbReference>
<dbReference type="PANTHER" id="PTHR31157:SF1">
    <property type="entry name" value="SCP DOMAIN-CONTAINING PROTEIN"/>
    <property type="match status" value="1"/>
</dbReference>
<accession>A0A1F7WNV4</accession>
<dbReference type="GO" id="GO:0009403">
    <property type="term" value="P:toxin biosynthetic process"/>
    <property type="evidence" value="ECO:0007669"/>
    <property type="project" value="InterPro"/>
</dbReference>
<evidence type="ECO:0000256" key="1">
    <source>
        <dbReference type="ARBA" id="ARBA00004141"/>
    </source>
</evidence>
<dbReference type="Proteomes" id="UP000177091">
    <property type="component" value="Unassembled WGS sequence"/>
</dbReference>
<feature type="transmembrane region" description="Helical" evidence="5">
    <location>
        <begin position="31"/>
        <end position="49"/>
    </location>
</feature>
<sequence>MNLNGNWVDLVIILILIFFVSEAWRVGFWYLLADFASFLGSLIISLRGYQFTAFFLRENFSLSHSIANALGFLATAILAETLLGFIFISAVAKLPREAWKHWANKALSILPALGEGLILVAFLLTLVIGFPINPAVKKDVAESRIGSFLLRETSGLEKSVNEIFGGVIEDSLTYLTIKPGSRESIPLTTGKAELSLDEASEKAMFGMVNEERRKVGVGELTWAPEIVPVSRAHARDMWERQYFSHVSPEGADVGDRLIAGGISFKIAGENLAMAPTLATAHNGLMNSEGHRRNILDPEFGKVGIGVIDNGIYGKMFVQVFTD</sequence>
<evidence type="ECO:0000256" key="3">
    <source>
        <dbReference type="ARBA" id="ARBA00022989"/>
    </source>
</evidence>
<comment type="caution">
    <text evidence="7">The sequence shown here is derived from an EMBL/GenBank/DDBJ whole genome shotgun (WGS) entry which is preliminary data.</text>
</comment>
<protein>
    <recommendedName>
        <fullName evidence="6">SCP domain-containing protein</fullName>
    </recommendedName>
</protein>
<proteinExistence type="predicted"/>
<feature type="transmembrane region" description="Helical" evidence="5">
    <location>
        <begin position="6"/>
        <end position="24"/>
    </location>
</feature>
<dbReference type="InterPro" id="IPR003825">
    <property type="entry name" value="Colicin-V_CvpA"/>
</dbReference>
<evidence type="ECO:0000256" key="2">
    <source>
        <dbReference type="ARBA" id="ARBA00022692"/>
    </source>
</evidence>
<keyword evidence="3 5" id="KW-1133">Transmembrane helix</keyword>
<dbReference type="CDD" id="cd05379">
    <property type="entry name" value="CAP_bacterial"/>
    <property type="match status" value="1"/>
</dbReference>
<evidence type="ECO:0000256" key="5">
    <source>
        <dbReference type="SAM" id="Phobius"/>
    </source>
</evidence>
<name>A0A1F7WNV4_9BACT</name>
<dbReference type="Pfam" id="PF02674">
    <property type="entry name" value="Colicin_V"/>
    <property type="match status" value="1"/>
</dbReference>
<comment type="subcellular location">
    <subcellularLocation>
        <location evidence="1">Membrane</location>
        <topology evidence="1">Multi-pass membrane protein</topology>
    </subcellularLocation>
</comment>
<keyword evidence="4 5" id="KW-0472">Membrane</keyword>
<dbReference type="InterPro" id="IPR014044">
    <property type="entry name" value="CAP_dom"/>
</dbReference>
<dbReference type="Pfam" id="PF00188">
    <property type="entry name" value="CAP"/>
    <property type="match status" value="1"/>
</dbReference>
<reference evidence="7 8" key="1">
    <citation type="journal article" date="2016" name="Nat. Commun.">
        <title>Thousands of microbial genomes shed light on interconnected biogeochemical processes in an aquifer system.</title>
        <authorList>
            <person name="Anantharaman K."/>
            <person name="Brown C.T."/>
            <person name="Hug L.A."/>
            <person name="Sharon I."/>
            <person name="Castelle C.J."/>
            <person name="Probst A.J."/>
            <person name="Thomas B.C."/>
            <person name="Singh A."/>
            <person name="Wilkins M.J."/>
            <person name="Karaoz U."/>
            <person name="Brodie E.L."/>
            <person name="Williams K.H."/>
            <person name="Hubbard S.S."/>
            <person name="Banfield J.F."/>
        </authorList>
    </citation>
    <scope>NUCLEOTIDE SEQUENCE [LARGE SCALE GENOMIC DNA]</scope>
</reference>
<dbReference type="InterPro" id="IPR035940">
    <property type="entry name" value="CAP_sf"/>
</dbReference>
<gene>
    <name evidence="7" type="ORF">A2112_00470</name>
</gene>
<feature type="domain" description="SCP" evidence="6">
    <location>
        <begin position="206"/>
        <end position="320"/>
    </location>
</feature>
<dbReference type="GO" id="GO:0016020">
    <property type="term" value="C:membrane"/>
    <property type="evidence" value="ECO:0007669"/>
    <property type="project" value="UniProtKB-SubCell"/>
</dbReference>
<dbReference type="Gene3D" id="3.40.33.10">
    <property type="entry name" value="CAP"/>
    <property type="match status" value="1"/>
</dbReference>
<dbReference type="PANTHER" id="PTHR31157">
    <property type="entry name" value="SCP DOMAIN-CONTAINING PROTEIN"/>
    <property type="match status" value="1"/>
</dbReference>
<evidence type="ECO:0000256" key="4">
    <source>
        <dbReference type="ARBA" id="ARBA00023136"/>
    </source>
</evidence>
<keyword evidence="2 5" id="KW-0812">Transmembrane</keyword>
<feature type="transmembrane region" description="Helical" evidence="5">
    <location>
        <begin position="106"/>
        <end position="130"/>
    </location>
</feature>
<organism evidence="7 8">
    <name type="scientific">Candidatus Woesebacteria bacterium GWA1_42_12</name>
    <dbReference type="NCBI Taxonomy" id="1802472"/>
    <lineage>
        <taxon>Bacteria</taxon>
        <taxon>Candidatus Woeseibacteriota</taxon>
    </lineage>
</organism>
<dbReference type="SUPFAM" id="SSF55797">
    <property type="entry name" value="PR-1-like"/>
    <property type="match status" value="1"/>
</dbReference>
<dbReference type="AlphaFoldDB" id="A0A1F7WNV4"/>
<evidence type="ECO:0000259" key="6">
    <source>
        <dbReference type="Pfam" id="PF00188"/>
    </source>
</evidence>
<feature type="transmembrane region" description="Helical" evidence="5">
    <location>
        <begin position="69"/>
        <end position="94"/>
    </location>
</feature>
<evidence type="ECO:0000313" key="7">
    <source>
        <dbReference type="EMBL" id="OGM04049.1"/>
    </source>
</evidence>